<dbReference type="Proteomes" id="UP000236928">
    <property type="component" value="Unassembled WGS sequence"/>
</dbReference>
<gene>
    <name evidence="3" type="ORF">CmeUKMEL1_02945</name>
</gene>
<keyword evidence="2" id="KW-1133">Transmembrane helix</keyword>
<feature type="region of interest" description="Disordered" evidence="1">
    <location>
        <begin position="253"/>
        <end position="298"/>
    </location>
</feature>
<evidence type="ECO:0000256" key="1">
    <source>
        <dbReference type="SAM" id="MobiDB-lite"/>
    </source>
</evidence>
<evidence type="ECO:0000256" key="2">
    <source>
        <dbReference type="SAM" id="Phobius"/>
    </source>
</evidence>
<protein>
    <submittedName>
        <fullName evidence="3">Uncharacterized protein</fullName>
    </submittedName>
</protein>
<proteinExistence type="predicted"/>
<organism evidence="3 4">
    <name type="scientific">Cryptosporidium meleagridis</name>
    <dbReference type="NCBI Taxonomy" id="93969"/>
    <lineage>
        <taxon>Eukaryota</taxon>
        <taxon>Sar</taxon>
        <taxon>Alveolata</taxon>
        <taxon>Apicomplexa</taxon>
        <taxon>Conoidasida</taxon>
        <taxon>Coccidia</taxon>
        <taxon>Eucoccidiorida</taxon>
        <taxon>Eimeriorina</taxon>
        <taxon>Cryptosporidiidae</taxon>
        <taxon>Cryptosporidium</taxon>
    </lineage>
</organism>
<dbReference type="VEuPathDB" id="CryptoDB:CmeUKMEL1_02945"/>
<dbReference type="OrthoDB" id="344166at2759"/>
<keyword evidence="2" id="KW-0812">Transmembrane</keyword>
<feature type="compositionally biased region" description="Basic residues" evidence="1">
    <location>
        <begin position="265"/>
        <end position="277"/>
    </location>
</feature>
<feature type="compositionally biased region" description="Acidic residues" evidence="1">
    <location>
        <begin position="287"/>
        <end position="298"/>
    </location>
</feature>
<evidence type="ECO:0000313" key="4">
    <source>
        <dbReference type="Proteomes" id="UP000236928"/>
    </source>
</evidence>
<accession>A0A2P4YXL2</accession>
<dbReference type="AlphaFoldDB" id="A0A2P4YXL2"/>
<sequence>MKIKESDQAAGAPTIESVEAQLKSNVGDLSPLKPEHMSAFQFLTNFGLDEQMHVKGTCNSEVKEVFINKTKKIVTFYFLYRGEYSRDYGKSNNRGKDMTANTKTQSVFVNLMNRTSDIIMFMAKYMSLLMSCIMYLLSHYYRKVLILNNEEGCTTYYIFFHLVMMEMIDCIMGILSYSKRQLVKLVARLAEGSYTDSESRIQAIDLALAMISETVSIEKEKFNKHSEKFESCKEFIKHTSSALSSRYKASKFDTSTSGSPSSSKHSFKKLFGKKQKSKEKDKREKDHEDEDGAEETYEGEDPFWKLVLDSITVTNMYDDDVFM</sequence>
<keyword evidence="4" id="KW-1185">Reference proteome</keyword>
<name>A0A2P4YXL2_9CRYT</name>
<feature type="transmembrane region" description="Helical" evidence="2">
    <location>
        <begin position="118"/>
        <end position="137"/>
    </location>
</feature>
<feature type="transmembrane region" description="Helical" evidence="2">
    <location>
        <begin position="157"/>
        <end position="178"/>
    </location>
</feature>
<keyword evidence="2" id="KW-0472">Membrane</keyword>
<feature type="compositionally biased region" description="Low complexity" evidence="1">
    <location>
        <begin position="253"/>
        <end position="264"/>
    </location>
</feature>
<evidence type="ECO:0000313" key="3">
    <source>
        <dbReference type="EMBL" id="POM82548.1"/>
    </source>
</evidence>
<comment type="caution">
    <text evidence="3">The sequence shown here is derived from an EMBL/GenBank/DDBJ whole genome shotgun (WGS) entry which is preliminary data.</text>
</comment>
<reference evidence="3 4" key="1">
    <citation type="submission" date="2014-04" db="EMBL/GenBank/DDBJ databases">
        <title>Comparative Genomics of Cryptosporidium Species.</title>
        <authorList>
            <person name="Silva J.C."/>
            <person name="Su Q."/>
            <person name="Chalmers R."/>
            <person name="Chibucos M.C."/>
            <person name="Elwin K."/>
            <person name="Godinez A."/>
            <person name="Guo F."/>
            <person name="Huynh K."/>
            <person name="Orvis J."/>
            <person name="Ott S."/>
            <person name="Sadzewicz L."/>
            <person name="Sengamalay N."/>
            <person name="Shetty A."/>
            <person name="Sun M."/>
            <person name="Tallon L."/>
            <person name="Xiao L."/>
            <person name="Zhang H."/>
            <person name="Fraser C.M."/>
            <person name="Zhu G."/>
            <person name="Kissinger J."/>
            <person name="Widmer G."/>
        </authorList>
    </citation>
    <scope>NUCLEOTIDE SEQUENCE [LARGE SCALE GENOMIC DNA]</scope>
    <source>
        <strain evidence="3 4">UKMEL1</strain>
    </source>
</reference>
<dbReference type="EMBL" id="JIBK01000004">
    <property type="protein sequence ID" value="POM82548.1"/>
    <property type="molecule type" value="Genomic_DNA"/>
</dbReference>